<organism evidence="2 3">
    <name type="scientific">Mycobacterium tuberculosis</name>
    <dbReference type="NCBI Taxonomy" id="1773"/>
    <lineage>
        <taxon>Bacteria</taxon>
        <taxon>Bacillati</taxon>
        <taxon>Actinomycetota</taxon>
        <taxon>Actinomycetes</taxon>
        <taxon>Mycobacteriales</taxon>
        <taxon>Mycobacteriaceae</taxon>
        <taxon>Mycobacterium</taxon>
        <taxon>Mycobacterium tuberculosis complex</taxon>
    </lineage>
</organism>
<dbReference type="AlphaFoldDB" id="A0A655AM88"/>
<feature type="region of interest" description="Disordered" evidence="1">
    <location>
        <begin position="337"/>
        <end position="357"/>
    </location>
</feature>
<sequence>MRGPKRNTLPHKPFGEIGGQRIAGRGQLRHPLDIEGQAGHQPGHRRQQQLQLGHRIEHRLLVFLQVAVVGQGLGFQGGQQPGQVSDQPPGLAAGQLGDVRILLLRHDRATGGPRVMQRDVAEFRRAPDDDVLSQPGQVDGDHGEHERRLGGEVAGGGRVDGVVRGSRETEVRGDRVGIQAQRRAGQGARAVRGHRRAFVEVDDAVQVAQQGVGVREQMVCQQDRLGGLQVGFAGHDGARVCGGLLCQRTDHVEHTGGDPAHRVAQPHPKQRGHLVVARAPGPQSAAQVRSDPVDQAPLQRGMHVLVGDQRAEAAVGDVLGEAVQAGEQPVALLLGEQPGPKQHHGVRPRRGEVVGGQHPVEVGGLAQRGQRVGRAAGEPPAPQRPLVGAHFSVASRRRIARRRAWRCDSASARGRTVTADPGGRRAWRTARARRRSRGRRTGRSCRPRRRWPG</sequence>
<feature type="region of interest" description="Disordered" evidence="1">
    <location>
        <begin position="411"/>
        <end position="453"/>
    </location>
</feature>
<accession>A0A655AM88</accession>
<protein>
    <submittedName>
        <fullName evidence="2">Uncharacterized protein</fullName>
    </submittedName>
</protein>
<gene>
    <name evidence="2" type="ORF">ERS027661_04001</name>
</gene>
<feature type="compositionally biased region" description="Basic residues" evidence="1">
    <location>
        <begin position="425"/>
        <end position="453"/>
    </location>
</feature>
<feature type="compositionally biased region" description="Basic and acidic residues" evidence="1">
    <location>
        <begin position="139"/>
        <end position="150"/>
    </location>
</feature>
<evidence type="ECO:0000313" key="3">
    <source>
        <dbReference type="Proteomes" id="UP000049023"/>
    </source>
</evidence>
<feature type="region of interest" description="Disordered" evidence="1">
    <location>
        <begin position="1"/>
        <end position="21"/>
    </location>
</feature>
<name>A0A655AM88_MYCTX</name>
<dbReference type="EMBL" id="CNFU01001195">
    <property type="protein sequence ID" value="CKT15384.1"/>
    <property type="molecule type" value="Genomic_DNA"/>
</dbReference>
<evidence type="ECO:0000313" key="2">
    <source>
        <dbReference type="EMBL" id="CKT15384.1"/>
    </source>
</evidence>
<dbReference type="Proteomes" id="UP000049023">
    <property type="component" value="Unassembled WGS sequence"/>
</dbReference>
<evidence type="ECO:0000256" key="1">
    <source>
        <dbReference type="SAM" id="MobiDB-lite"/>
    </source>
</evidence>
<reference evidence="2 3" key="1">
    <citation type="submission" date="2015-03" db="EMBL/GenBank/DDBJ databases">
        <authorList>
            <consortium name="Pathogen Informatics"/>
        </authorList>
    </citation>
    <scope>NUCLEOTIDE SEQUENCE [LARGE SCALE GENOMIC DNA]</scope>
    <source>
        <strain evidence="2 3">Bir 187</strain>
    </source>
</reference>
<proteinExistence type="predicted"/>
<feature type="region of interest" description="Disordered" evidence="1">
    <location>
        <begin position="126"/>
        <end position="160"/>
    </location>
</feature>